<dbReference type="GO" id="GO:0019379">
    <property type="term" value="P:sulfate assimilation, phosphoadenylyl sulfate reduction by phosphoadenylyl-sulfate reductase (thioredoxin)"/>
    <property type="evidence" value="ECO:0007669"/>
    <property type="project" value="TreeGrafter"/>
</dbReference>
<dbReference type="Gene3D" id="3.10.400.10">
    <property type="entry name" value="Sulfate adenylyltransferase"/>
    <property type="match status" value="1"/>
</dbReference>
<evidence type="ECO:0000256" key="4">
    <source>
        <dbReference type="ARBA" id="ARBA00012121"/>
    </source>
</evidence>
<dbReference type="Gene3D" id="3.40.50.300">
    <property type="entry name" value="P-loop containing nucleotide triphosphate hydrolases"/>
    <property type="match status" value="1"/>
</dbReference>
<dbReference type="Proteomes" id="UP000295560">
    <property type="component" value="Unassembled WGS sequence"/>
</dbReference>
<dbReference type="InterPro" id="IPR059117">
    <property type="entry name" value="APS_kinase_dom"/>
</dbReference>
<dbReference type="InterPro" id="IPR025980">
    <property type="entry name" value="ATP-Sase_PUA-like_dom"/>
</dbReference>
<accession>A0A4R1HKC0</accession>
<feature type="domain" description="APS kinase" evidence="9">
    <location>
        <begin position="309"/>
        <end position="460"/>
    </location>
</feature>
<evidence type="ECO:0000256" key="3">
    <source>
        <dbReference type="ARBA" id="ARBA00004806"/>
    </source>
</evidence>
<comment type="function">
    <text evidence="2">Catalyzes the synthesis of activated sulfate.</text>
</comment>
<dbReference type="GO" id="GO:0004020">
    <property type="term" value="F:adenylylsulfate kinase activity"/>
    <property type="evidence" value="ECO:0007669"/>
    <property type="project" value="UniProtKB-EC"/>
</dbReference>
<keyword evidence="7" id="KW-0067">ATP-binding</keyword>
<comment type="caution">
    <text evidence="11">The sequence shown here is derived from an EMBL/GenBank/DDBJ whole genome shotgun (WGS) entry which is preliminary data.</text>
</comment>
<dbReference type="SUPFAM" id="SSF88697">
    <property type="entry name" value="PUA domain-like"/>
    <property type="match status" value="1"/>
</dbReference>
<dbReference type="FunFam" id="3.40.50.300:FF:000802">
    <property type="entry name" value="Sulfate adenylyltransferase"/>
    <property type="match status" value="1"/>
</dbReference>
<dbReference type="GO" id="GO:0005737">
    <property type="term" value="C:cytoplasm"/>
    <property type="evidence" value="ECO:0007669"/>
    <property type="project" value="TreeGrafter"/>
</dbReference>
<evidence type="ECO:0000313" key="12">
    <source>
        <dbReference type="Proteomes" id="UP000295560"/>
    </source>
</evidence>
<evidence type="ECO:0000313" key="11">
    <source>
        <dbReference type="EMBL" id="TCK20955.1"/>
    </source>
</evidence>
<evidence type="ECO:0000259" key="10">
    <source>
        <dbReference type="Pfam" id="PF14306"/>
    </source>
</evidence>
<dbReference type="GO" id="GO:0005524">
    <property type="term" value="F:ATP binding"/>
    <property type="evidence" value="ECO:0007669"/>
    <property type="project" value="UniProtKB-KW"/>
</dbReference>
<evidence type="ECO:0000256" key="7">
    <source>
        <dbReference type="ARBA" id="ARBA00022840"/>
    </source>
</evidence>
<evidence type="ECO:0000256" key="2">
    <source>
        <dbReference type="ARBA" id="ARBA00002632"/>
    </source>
</evidence>
<evidence type="ECO:0000256" key="1">
    <source>
        <dbReference type="ARBA" id="ARBA00001823"/>
    </source>
</evidence>
<comment type="pathway">
    <text evidence="3">Sulfur metabolism; hydrogen sulfide biosynthesis; sulfite from sulfate: step 2/3.</text>
</comment>
<reference evidence="11 12" key="1">
    <citation type="submission" date="2019-03" db="EMBL/GenBank/DDBJ databases">
        <title>Sequencing the genomes of 1000 actinobacteria strains.</title>
        <authorList>
            <person name="Klenk H.-P."/>
        </authorList>
    </citation>
    <scope>NUCLEOTIDE SEQUENCE [LARGE SCALE GENOMIC DNA]</scope>
    <source>
        <strain evidence="11 12">DSM 44969</strain>
    </source>
</reference>
<organism evidence="11 12">
    <name type="scientific">Pseudonocardia endophytica</name>
    <dbReference type="NCBI Taxonomy" id="401976"/>
    <lineage>
        <taxon>Bacteria</taxon>
        <taxon>Bacillati</taxon>
        <taxon>Actinomycetota</taxon>
        <taxon>Actinomycetes</taxon>
        <taxon>Pseudonocardiales</taxon>
        <taxon>Pseudonocardiaceae</taxon>
        <taxon>Pseudonocardia</taxon>
    </lineage>
</organism>
<evidence type="ECO:0000256" key="6">
    <source>
        <dbReference type="ARBA" id="ARBA00022741"/>
    </source>
</evidence>
<comment type="catalytic activity">
    <reaction evidence="1">
        <text>adenosine 5'-phosphosulfate + ATP = 3'-phosphoadenylyl sulfate + ADP + H(+)</text>
        <dbReference type="Rhea" id="RHEA:24152"/>
        <dbReference type="ChEBI" id="CHEBI:15378"/>
        <dbReference type="ChEBI" id="CHEBI:30616"/>
        <dbReference type="ChEBI" id="CHEBI:58243"/>
        <dbReference type="ChEBI" id="CHEBI:58339"/>
        <dbReference type="ChEBI" id="CHEBI:456216"/>
        <dbReference type="EC" id="2.7.1.25"/>
    </reaction>
</comment>
<proteinExistence type="predicted"/>
<evidence type="ECO:0000256" key="5">
    <source>
        <dbReference type="ARBA" id="ARBA00022679"/>
    </source>
</evidence>
<feature type="compositionally biased region" description="Basic and acidic residues" evidence="8">
    <location>
        <begin position="110"/>
        <end position="119"/>
    </location>
</feature>
<keyword evidence="5 11" id="KW-0808">Transferase</keyword>
<sequence>MPPVTSWIPSPVELDDLDLLLHGAYRPLTGFLDADAAAAVVESGTLPDGTPWPVPITLTVPDATADEAVRAGTLTLSDEQRTPVAELAVERADPAGDGRSTLAGPVRGLHPRERADGVRLPDPLGDGPVFGVPMTTPPHAPDVAAIAAAAEATDARVVLLPLVGDGSPDGLDGAGLVRAATGAAAEIGASVVALPLARHDAADGRDNALAGRVAAALGVTHLPDGWGAGAAGTKSVALPEMALDRATKVWTPTARVPAERRDEPAAADVPALVADLIARDEPVPRLLTPLATERELRGRAAATAPVRAGVTVLFTGLSGSGKSTIANAVHAALTERTPRSVTLLDGDVVRTMLSSELGFSREHRELNVRRIGFVAAEVTRHGGVALCAPIAPYASVRAEVRAMVEAHGRFVLVHVSTPLEVCEARDRKGLYAKARRGEIAEFTGISDPYETPTDAELTIDASRVDVAEAVERVLAALERP</sequence>
<dbReference type="InterPro" id="IPR002891">
    <property type="entry name" value="APS"/>
</dbReference>
<dbReference type="GO" id="GO:0004781">
    <property type="term" value="F:sulfate adenylyltransferase (ATP) activity"/>
    <property type="evidence" value="ECO:0007669"/>
    <property type="project" value="TreeGrafter"/>
</dbReference>
<dbReference type="GO" id="GO:0010134">
    <property type="term" value="P:sulfate assimilation via adenylyl sulfate reduction"/>
    <property type="evidence" value="ECO:0007669"/>
    <property type="project" value="TreeGrafter"/>
</dbReference>
<evidence type="ECO:0000256" key="8">
    <source>
        <dbReference type="SAM" id="MobiDB-lite"/>
    </source>
</evidence>
<dbReference type="Pfam" id="PF01583">
    <property type="entry name" value="APS_kinase"/>
    <property type="match status" value="1"/>
</dbReference>
<name>A0A4R1HKC0_PSEEN</name>
<feature type="domain" description="ATP-sulfurylase PUA-like" evidence="10">
    <location>
        <begin position="11"/>
        <end position="90"/>
    </location>
</feature>
<dbReference type="EMBL" id="SMFZ01000002">
    <property type="protein sequence ID" value="TCK20955.1"/>
    <property type="molecule type" value="Genomic_DNA"/>
</dbReference>
<dbReference type="InterPro" id="IPR027417">
    <property type="entry name" value="P-loop_NTPase"/>
</dbReference>
<dbReference type="NCBIfam" id="NF003013">
    <property type="entry name" value="PRK03846.1"/>
    <property type="match status" value="1"/>
</dbReference>
<keyword evidence="12" id="KW-1185">Reference proteome</keyword>
<dbReference type="PANTHER" id="PTHR42700:SF1">
    <property type="entry name" value="SULFATE ADENYLYLTRANSFERASE"/>
    <property type="match status" value="1"/>
</dbReference>
<protein>
    <recommendedName>
        <fullName evidence="4">adenylyl-sulfate kinase</fullName>
        <ecNumber evidence="4">2.7.1.25</ecNumber>
    </recommendedName>
</protein>
<evidence type="ECO:0000259" key="9">
    <source>
        <dbReference type="Pfam" id="PF01583"/>
    </source>
</evidence>
<dbReference type="SUPFAM" id="SSF52540">
    <property type="entry name" value="P-loop containing nucleoside triphosphate hydrolases"/>
    <property type="match status" value="1"/>
</dbReference>
<gene>
    <name evidence="11" type="ORF">EV378_4924</name>
</gene>
<dbReference type="InterPro" id="IPR050512">
    <property type="entry name" value="Sulf_AdTrans/APS_kinase"/>
</dbReference>
<feature type="region of interest" description="Disordered" evidence="8">
    <location>
        <begin position="93"/>
        <end position="121"/>
    </location>
</feature>
<dbReference type="NCBIfam" id="TIGR00455">
    <property type="entry name" value="apsK"/>
    <property type="match status" value="1"/>
</dbReference>
<keyword evidence="6" id="KW-0547">Nucleotide-binding</keyword>
<keyword evidence="11" id="KW-0548">Nucleotidyltransferase</keyword>
<dbReference type="Pfam" id="PF14306">
    <property type="entry name" value="PUA_2"/>
    <property type="match status" value="1"/>
</dbReference>
<dbReference type="PANTHER" id="PTHR42700">
    <property type="entry name" value="SULFATE ADENYLYLTRANSFERASE"/>
    <property type="match status" value="1"/>
</dbReference>
<dbReference type="InterPro" id="IPR015947">
    <property type="entry name" value="PUA-like_sf"/>
</dbReference>
<dbReference type="EC" id="2.7.1.25" evidence="4"/>
<dbReference type="OrthoDB" id="9804504at2"/>
<dbReference type="AlphaFoldDB" id="A0A4R1HKC0"/>
<dbReference type="CDD" id="cd02027">
    <property type="entry name" value="APSK"/>
    <property type="match status" value="1"/>
</dbReference>